<proteinExistence type="predicted"/>
<feature type="compositionally biased region" description="Low complexity" evidence="1">
    <location>
        <begin position="178"/>
        <end position="190"/>
    </location>
</feature>
<feature type="compositionally biased region" description="Acidic residues" evidence="1">
    <location>
        <begin position="92"/>
        <end position="107"/>
    </location>
</feature>
<evidence type="ECO:0000256" key="1">
    <source>
        <dbReference type="SAM" id="MobiDB-lite"/>
    </source>
</evidence>
<evidence type="ECO:0000313" key="2">
    <source>
        <dbReference type="EMBL" id="KDQ09430.1"/>
    </source>
</evidence>
<feature type="compositionally biased region" description="Polar residues" evidence="1">
    <location>
        <begin position="49"/>
        <end position="58"/>
    </location>
</feature>
<name>A0A067M406_BOTB1</name>
<feature type="compositionally biased region" description="Polar residues" evidence="1">
    <location>
        <begin position="75"/>
        <end position="84"/>
    </location>
</feature>
<sequence length="433" mass="47136">MGIKRRLQDIFASMADDDGAGNEPQAVDASSSPQPASSSPSPVRPGTSKAGTLSNTPRTAKRARYGFRYPVPGDSPSNLFSVSNKAEKTLNEMDEGEERPADEEGDDGGERESGPKRKRLPSLLSIVRPDSPDFELPNDGIDVPIAQNGTRTKKAGPRVSLPGSTNGHVRGQRRAPRRSLPAPTRLSSSSSDDDEPPRAPATADASAASYTLPPAPRTKSFAELRVQIVDPAYTARRLVPPYRTVRVPGSFTLERLALLIQFLFELDIKGEGEQGQGHHMRVVDSLAFRAGSHCAGQMKDWCELFPVSQGDGASSKGPGRGRGKGKYERSTTVGQVWRIVGRGAPYDTRAIVYTHTAEPENTYTMHVTFQAHHHEPELSNEHECKRGLGQIPSSRAKDPFDAALFSSEEFDRYLEHRGLKLPDEDENGSDGED</sequence>
<dbReference type="InParanoid" id="A0A067M406"/>
<feature type="region of interest" description="Disordered" evidence="1">
    <location>
        <begin position="310"/>
        <end position="329"/>
    </location>
</feature>
<keyword evidence="3" id="KW-1185">Reference proteome</keyword>
<gene>
    <name evidence="2" type="ORF">BOTBODRAFT_58645</name>
</gene>
<feature type="compositionally biased region" description="Low complexity" evidence="1">
    <location>
        <begin position="24"/>
        <end position="41"/>
    </location>
</feature>
<evidence type="ECO:0000313" key="3">
    <source>
        <dbReference type="Proteomes" id="UP000027195"/>
    </source>
</evidence>
<dbReference type="HOGENOM" id="CLU_633116_0_0_1"/>
<organism evidence="2 3">
    <name type="scientific">Botryobasidium botryosum (strain FD-172 SS1)</name>
    <dbReference type="NCBI Taxonomy" id="930990"/>
    <lineage>
        <taxon>Eukaryota</taxon>
        <taxon>Fungi</taxon>
        <taxon>Dikarya</taxon>
        <taxon>Basidiomycota</taxon>
        <taxon>Agaricomycotina</taxon>
        <taxon>Agaricomycetes</taxon>
        <taxon>Cantharellales</taxon>
        <taxon>Botryobasidiaceae</taxon>
        <taxon>Botryobasidium</taxon>
    </lineage>
</organism>
<protein>
    <submittedName>
        <fullName evidence="2">Uncharacterized protein</fullName>
    </submittedName>
</protein>
<accession>A0A067M406</accession>
<dbReference type="AlphaFoldDB" id="A0A067M406"/>
<dbReference type="Proteomes" id="UP000027195">
    <property type="component" value="Unassembled WGS sequence"/>
</dbReference>
<dbReference type="EMBL" id="KL198078">
    <property type="protein sequence ID" value="KDQ09430.1"/>
    <property type="molecule type" value="Genomic_DNA"/>
</dbReference>
<reference evidence="3" key="1">
    <citation type="journal article" date="2014" name="Proc. Natl. Acad. Sci. U.S.A.">
        <title>Extensive sampling of basidiomycete genomes demonstrates inadequacy of the white-rot/brown-rot paradigm for wood decay fungi.</title>
        <authorList>
            <person name="Riley R."/>
            <person name="Salamov A.A."/>
            <person name="Brown D.W."/>
            <person name="Nagy L.G."/>
            <person name="Floudas D."/>
            <person name="Held B.W."/>
            <person name="Levasseur A."/>
            <person name="Lombard V."/>
            <person name="Morin E."/>
            <person name="Otillar R."/>
            <person name="Lindquist E.A."/>
            <person name="Sun H."/>
            <person name="LaButti K.M."/>
            <person name="Schmutz J."/>
            <person name="Jabbour D."/>
            <person name="Luo H."/>
            <person name="Baker S.E."/>
            <person name="Pisabarro A.G."/>
            <person name="Walton J.D."/>
            <person name="Blanchette R.A."/>
            <person name="Henrissat B."/>
            <person name="Martin F."/>
            <person name="Cullen D."/>
            <person name="Hibbett D.S."/>
            <person name="Grigoriev I.V."/>
        </authorList>
    </citation>
    <scope>NUCLEOTIDE SEQUENCE [LARGE SCALE GENOMIC DNA]</scope>
    <source>
        <strain evidence="3">FD-172 SS1</strain>
    </source>
</reference>
<feature type="region of interest" description="Disordered" evidence="1">
    <location>
        <begin position="1"/>
        <end position="214"/>
    </location>
</feature>